<dbReference type="EMBL" id="CAQM01000782">
    <property type="protein sequence ID" value="CCQ63896.1"/>
    <property type="molecule type" value="Genomic_DNA"/>
</dbReference>
<sequence length="37" mass="4249">MLGFVPQPNLRYSLTLFPNLIPQPYSPTIFPNHIPQP</sequence>
<accession>T2JFL0</accession>
<dbReference type="AlphaFoldDB" id="T2JFL0"/>
<reference evidence="1 2" key="1">
    <citation type="submission" date="2013-01" db="EMBL/GenBank/DDBJ databases">
        <authorList>
            <person name="Bench S."/>
        </authorList>
    </citation>
    <scope>NUCLEOTIDE SEQUENCE [LARGE SCALE GENOMIC DNA]</scope>
    <source>
        <strain evidence="1 2">WH 0401</strain>
    </source>
</reference>
<dbReference type="Proteomes" id="UP000018198">
    <property type="component" value="Unassembled WGS sequence"/>
</dbReference>
<name>T2JFL0_CROWT</name>
<evidence type="ECO:0000313" key="2">
    <source>
        <dbReference type="Proteomes" id="UP000018198"/>
    </source>
</evidence>
<comment type="caution">
    <text evidence="1">The sequence shown here is derived from an EMBL/GenBank/DDBJ whole genome shotgun (WGS) entry which is preliminary data.</text>
</comment>
<reference evidence="1 2" key="2">
    <citation type="submission" date="2013-09" db="EMBL/GenBank/DDBJ databases">
        <title>Whole genome comparison of six Crocosphaera watsonii strains with differing phenotypes.</title>
        <authorList>
            <person name="Bench S.R."/>
            <person name="Heller P."/>
            <person name="Frank I."/>
            <person name="Arciniega M."/>
            <person name="Shilova I.N."/>
            <person name="Zehr J.P."/>
        </authorList>
    </citation>
    <scope>NUCLEOTIDE SEQUENCE [LARGE SCALE GENOMIC DNA]</scope>
    <source>
        <strain evidence="1 2">WH 0401</strain>
    </source>
</reference>
<proteinExistence type="predicted"/>
<gene>
    <name evidence="1" type="ORF">CWATWH0401_771</name>
</gene>
<organism evidence="1 2">
    <name type="scientific">Crocosphaera watsonii WH 0401</name>
    <dbReference type="NCBI Taxonomy" id="555881"/>
    <lineage>
        <taxon>Bacteria</taxon>
        <taxon>Bacillati</taxon>
        <taxon>Cyanobacteriota</taxon>
        <taxon>Cyanophyceae</taxon>
        <taxon>Oscillatoriophycideae</taxon>
        <taxon>Chroococcales</taxon>
        <taxon>Aphanothecaceae</taxon>
        <taxon>Crocosphaera</taxon>
    </lineage>
</organism>
<protein>
    <submittedName>
        <fullName evidence="1">Uncharacterized protein</fullName>
    </submittedName>
</protein>
<evidence type="ECO:0000313" key="1">
    <source>
        <dbReference type="EMBL" id="CCQ63896.1"/>
    </source>
</evidence>